<dbReference type="EMBL" id="CP001616">
    <property type="protein sequence ID" value="ACQ93304.1"/>
    <property type="molecule type" value="Genomic_DNA"/>
</dbReference>
<dbReference type="InterPro" id="IPR030992">
    <property type="entry name" value="PduM"/>
</dbReference>
<proteinExistence type="predicted"/>
<gene>
    <name evidence="1" type="ordered locus">Tola_1694</name>
</gene>
<reference evidence="2" key="1">
    <citation type="submission" date="2009-05" db="EMBL/GenBank/DDBJ databases">
        <title>Complete sequence of Tolumonas auensis DSM 9187.</title>
        <authorList>
            <consortium name="US DOE Joint Genome Institute"/>
            <person name="Lucas S."/>
            <person name="Copeland A."/>
            <person name="Lapidus A."/>
            <person name="Glavina del Rio T."/>
            <person name="Tice H."/>
            <person name="Bruce D."/>
            <person name="Goodwin L."/>
            <person name="Pitluck S."/>
            <person name="Chertkov O."/>
            <person name="Brettin T."/>
            <person name="Detter J.C."/>
            <person name="Han C."/>
            <person name="Larimer F."/>
            <person name="Land M."/>
            <person name="Hauser L."/>
            <person name="Kyrpides N."/>
            <person name="Mikhailova N."/>
            <person name="Spring S."/>
            <person name="Beller H."/>
        </authorList>
    </citation>
    <scope>NUCLEOTIDE SEQUENCE [LARGE SCALE GENOMIC DNA]</scope>
    <source>
        <strain evidence="2">DSM 9187 / TA4</strain>
    </source>
</reference>
<dbReference type="OrthoDB" id="6572340at2"/>
<reference evidence="1 2" key="2">
    <citation type="journal article" date="2011" name="Stand. Genomic Sci.">
        <title>Complete genome sequence of Tolumonas auensis type strain (TA 4).</title>
        <authorList>
            <person name="Chertkov O."/>
            <person name="Copeland A."/>
            <person name="Lucas S."/>
            <person name="Lapidus A."/>
            <person name="Berry K.W."/>
            <person name="Detter J.C."/>
            <person name="Del Rio T.G."/>
            <person name="Hammon N."/>
            <person name="Dalin E."/>
            <person name="Tice H."/>
            <person name="Pitluck S."/>
            <person name="Richardson P."/>
            <person name="Bruce D."/>
            <person name="Goodwin L."/>
            <person name="Han C."/>
            <person name="Tapia R."/>
            <person name="Saunders E."/>
            <person name="Schmutz J."/>
            <person name="Brettin T."/>
            <person name="Larimer F."/>
            <person name="Land M."/>
            <person name="Hauser L."/>
            <person name="Spring S."/>
            <person name="Rohde M."/>
            <person name="Kyrpides N.C."/>
            <person name="Ivanova N."/>
            <person name="Goker M."/>
            <person name="Beller H.R."/>
            <person name="Klenk H.P."/>
            <person name="Woyke T."/>
        </authorList>
    </citation>
    <scope>NUCLEOTIDE SEQUENCE [LARGE SCALE GENOMIC DNA]</scope>
    <source>
        <strain evidence="2">DSM 9187 / TA4</strain>
    </source>
</reference>
<dbReference type="eggNOG" id="ENOG50333K9">
    <property type="taxonomic scope" value="Bacteria"/>
</dbReference>
<evidence type="ECO:0000313" key="1">
    <source>
        <dbReference type="EMBL" id="ACQ93304.1"/>
    </source>
</evidence>
<dbReference type="Proteomes" id="UP000009073">
    <property type="component" value="Chromosome"/>
</dbReference>
<keyword evidence="2" id="KW-1185">Reference proteome</keyword>
<dbReference type="GO" id="GO:0005198">
    <property type="term" value="F:structural molecule activity"/>
    <property type="evidence" value="ECO:0007669"/>
    <property type="project" value="InterPro"/>
</dbReference>
<dbReference type="NCBIfam" id="NF011957">
    <property type="entry name" value="PRK15428.1"/>
    <property type="match status" value="1"/>
</dbReference>
<dbReference type="HOGENOM" id="CLU_137852_0_0_6"/>
<dbReference type="KEGG" id="tau:Tola_1694"/>
<dbReference type="Pfam" id="PF15953">
    <property type="entry name" value="PDU_like"/>
    <property type="match status" value="1"/>
</dbReference>
<sequence length="166" mass="18170">MAALPLDQTEQIVSRIVALLQQRERAVFAARQSDLAQGLSPSVYVRHANLHIQQPDLGFMRQLAALDANHPAVATALDAMSYGIHLHISLHQQLLTALPVAGLSKLALTLSDHQGQAIWLCPKSVIGYSDVISLRPGTLLIAPRSLLTPLASDVLTQRHMQWIRPE</sequence>
<dbReference type="STRING" id="595494.Tola_1694"/>
<dbReference type="AlphaFoldDB" id="C4LFD7"/>
<dbReference type="RefSeq" id="WP_015878775.1">
    <property type="nucleotide sequence ID" value="NC_012691.1"/>
</dbReference>
<dbReference type="NCBIfam" id="TIGR04493">
    <property type="entry name" value="microcomp_PduM"/>
    <property type="match status" value="1"/>
</dbReference>
<evidence type="ECO:0000313" key="2">
    <source>
        <dbReference type="Proteomes" id="UP000009073"/>
    </source>
</evidence>
<organism evidence="1 2">
    <name type="scientific">Tolumonas auensis (strain DSM 9187 / NBRC 110442 / TA 4)</name>
    <dbReference type="NCBI Taxonomy" id="595494"/>
    <lineage>
        <taxon>Bacteria</taxon>
        <taxon>Pseudomonadati</taxon>
        <taxon>Pseudomonadota</taxon>
        <taxon>Gammaproteobacteria</taxon>
        <taxon>Aeromonadales</taxon>
        <taxon>Aeromonadaceae</taxon>
        <taxon>Tolumonas</taxon>
    </lineage>
</organism>
<name>C4LFD7_TOLAT</name>
<accession>C4LFD7</accession>
<protein>
    <submittedName>
        <fullName evidence="1">Putative propanediol utilization protein</fullName>
    </submittedName>
</protein>